<dbReference type="EC" id="3.4.24.59" evidence="4"/>
<dbReference type="InterPro" id="IPR024079">
    <property type="entry name" value="MetalloPept_cat_dom_sf"/>
</dbReference>
<comment type="subcellular location">
    <subcellularLocation>
        <location evidence="2">Mitochondrion matrix</location>
    </subcellularLocation>
</comment>
<evidence type="ECO:0000256" key="10">
    <source>
        <dbReference type="ARBA" id="ARBA00022946"/>
    </source>
</evidence>
<keyword evidence="7 15" id="KW-0479">Metal-binding</keyword>
<dbReference type="Gene3D" id="3.40.390.10">
    <property type="entry name" value="Collagenase (Catalytic Domain)"/>
    <property type="match status" value="1"/>
</dbReference>
<keyword evidence="8 15" id="KW-0378">Hydrolase</keyword>
<evidence type="ECO:0000256" key="4">
    <source>
        <dbReference type="ARBA" id="ARBA00012441"/>
    </source>
</evidence>
<keyword evidence="9 15" id="KW-0862">Zinc</keyword>
<evidence type="ECO:0000256" key="14">
    <source>
        <dbReference type="ARBA" id="ARBA00032470"/>
    </source>
</evidence>
<proteinExistence type="inferred from homology"/>
<feature type="region of interest" description="Disordered" evidence="16">
    <location>
        <begin position="206"/>
        <end position="235"/>
    </location>
</feature>
<keyword evidence="19" id="KW-1185">Reference proteome</keyword>
<evidence type="ECO:0000256" key="7">
    <source>
        <dbReference type="ARBA" id="ARBA00022723"/>
    </source>
</evidence>
<protein>
    <recommendedName>
        <fullName evidence="5">Mitochondrial intermediate peptidase</fullName>
        <ecNumber evidence="4">3.4.24.59</ecNumber>
    </recommendedName>
    <alternativeName>
        <fullName evidence="14">Octapeptidyl aminopeptidase</fullName>
    </alternativeName>
</protein>
<evidence type="ECO:0000256" key="12">
    <source>
        <dbReference type="ARBA" id="ARBA00023128"/>
    </source>
</evidence>
<comment type="catalytic activity">
    <reaction evidence="1">
        <text>Release of an N-terminal octapeptide as second stage of processing of some proteins imported into the mitochondrion.</text>
        <dbReference type="EC" id="3.4.24.59"/>
    </reaction>
</comment>
<evidence type="ECO:0000256" key="6">
    <source>
        <dbReference type="ARBA" id="ARBA00022670"/>
    </source>
</evidence>
<evidence type="ECO:0000256" key="8">
    <source>
        <dbReference type="ARBA" id="ARBA00022801"/>
    </source>
</evidence>
<dbReference type="InterPro" id="IPR024077">
    <property type="entry name" value="Neurolysin/TOP_dom2"/>
</dbReference>
<evidence type="ECO:0000256" key="13">
    <source>
        <dbReference type="ARBA" id="ARBA00025208"/>
    </source>
</evidence>
<keyword evidence="12" id="KW-0496">Mitochondrion</keyword>
<organism evidence="18 19">
    <name type="scientific">Purpureocillium lilacinum</name>
    <name type="common">Paecilomyces lilacinus</name>
    <dbReference type="NCBI Taxonomy" id="33203"/>
    <lineage>
        <taxon>Eukaryota</taxon>
        <taxon>Fungi</taxon>
        <taxon>Dikarya</taxon>
        <taxon>Ascomycota</taxon>
        <taxon>Pezizomycotina</taxon>
        <taxon>Sordariomycetes</taxon>
        <taxon>Hypocreomycetidae</taxon>
        <taxon>Hypocreales</taxon>
        <taxon>Ophiocordycipitaceae</taxon>
        <taxon>Purpureocillium</taxon>
    </lineage>
</organism>
<name>A0ABR0C4J2_PURLI</name>
<dbReference type="SUPFAM" id="SSF55486">
    <property type="entry name" value="Metalloproteases ('zincins'), catalytic domain"/>
    <property type="match status" value="1"/>
</dbReference>
<evidence type="ECO:0000313" key="19">
    <source>
        <dbReference type="Proteomes" id="UP001287286"/>
    </source>
</evidence>
<feature type="domain" description="Peptidase M3A/M3B catalytic" evidence="17">
    <location>
        <begin position="470"/>
        <end position="959"/>
    </location>
</feature>
<keyword evidence="6 15" id="KW-0645">Protease</keyword>
<evidence type="ECO:0000256" key="1">
    <source>
        <dbReference type="ARBA" id="ARBA00000436"/>
    </source>
</evidence>
<feature type="compositionally biased region" description="Basic residues" evidence="16">
    <location>
        <begin position="13"/>
        <end position="30"/>
    </location>
</feature>
<feature type="region of interest" description="Disordered" evidence="16">
    <location>
        <begin position="1"/>
        <end position="30"/>
    </location>
</feature>
<gene>
    <name evidence="18" type="ORF">Purlil1_4330</name>
</gene>
<comment type="cofactor">
    <cofactor evidence="15">
        <name>Zn(2+)</name>
        <dbReference type="ChEBI" id="CHEBI:29105"/>
    </cofactor>
    <text evidence="15">Binds 1 zinc ion.</text>
</comment>
<evidence type="ECO:0000256" key="15">
    <source>
        <dbReference type="RuleBase" id="RU003435"/>
    </source>
</evidence>
<keyword evidence="11 15" id="KW-0482">Metalloprotease</keyword>
<comment type="caution">
    <text evidence="18">The sequence shown here is derived from an EMBL/GenBank/DDBJ whole genome shotgun (WGS) entry which is preliminary data.</text>
</comment>
<evidence type="ECO:0000256" key="2">
    <source>
        <dbReference type="ARBA" id="ARBA00004305"/>
    </source>
</evidence>
<dbReference type="CDD" id="cd06457">
    <property type="entry name" value="M3A_MIP"/>
    <property type="match status" value="1"/>
</dbReference>
<sequence length="974" mass="109663">MMERPGLWEKGPRRAQKQTRAHALHHQRKITSRPAARPLWQLPATGRPNGRRRIPPAVTARPKNWVVEPCNPNAARHCPVERVAEGAGRGFRSWTPQNSDSAIPIRRTVVLLVLHLLCAAYNPPVSPFTSYVIGRSTVSPVPQTLRPAVCFIAATLDTSLQARSHTTPSSHVLGRAGASAMLNSGARRIWVCTRCVRRVTKPARQQRRCESTAAGAAAAEQRRAPSPLVDSSASGRHDDTVLRDLFDAPSTRTFAGFSLKKSQGLFKNRYLTSPDGFLLFAQRNLEKATKIVHRVLGASTTQEYQAIVRDLDRLSDLLCRVLDLSDFVRMTHPDSRFQQAAAGAWSMVYQYMNQLNTMTGLNDQLGEALSRPEVTSAWSEEEKTVAELLKLDFMKSAVNLPKKARDRFVDLSSRISDVGSAFIQNMEPEKKQVTLPSHRFYGLYPGLAATLKVRSQISIATTGSEAAAALQSVYDEETRKDIYMAQRKASRETITNLETMLKLRSELAGLAGFESHGHMALKDRMMAKSPASVMQFLLALRNHNAPMIQQELLELTDKKRERLAMPEAELQPWDRDFYMEKFRAEMRSRVRHEDQLTAFFSVGTVMQGLSRLFDRLYGVRFVPRETLPGETWHQDVKRLDVVSDDGEQLAVLYCDLFYRPQKSPNPAHFTVRCSREILAGEVEEATEDMVSGMPVFDSAEQAANDGMETSSRNGQLKQLPTIALVCDFPKNDNAREPAFLSYYSVETLFHEMGHAIHSILARTSFQNVSGTRCATDFAELPSTLMEHFAADPTVLSLFARHWKTDRPLPFDLVRERIKVSKRFEGIDTEHQILLAMIDQAYHAPDVASPDFDSTRVFHDIHRRYAHGPRDPPETCWQGFFGHLHSYGSTYYSYLFDRVLAERVWRVVFGAGHGGAAISRDNGERLKENLLKWGGGRDPWRCLSDTLRDDRLAPGDEESMALVGSWGIKDDKLRT</sequence>
<dbReference type="Proteomes" id="UP001287286">
    <property type="component" value="Unassembled WGS sequence"/>
</dbReference>
<evidence type="ECO:0000256" key="11">
    <source>
        <dbReference type="ARBA" id="ARBA00023049"/>
    </source>
</evidence>
<dbReference type="InterPro" id="IPR045090">
    <property type="entry name" value="Pept_M3A_M3B"/>
</dbReference>
<accession>A0ABR0C4J2</accession>
<dbReference type="InterPro" id="IPR001567">
    <property type="entry name" value="Pept_M3A_M3B_dom"/>
</dbReference>
<evidence type="ECO:0000256" key="5">
    <source>
        <dbReference type="ARBA" id="ARBA00018046"/>
    </source>
</evidence>
<comment type="function">
    <text evidence="13">Cleaves proteins, imported into the mitochondrion, to their mature size. While most mitochondrial precursor proteins are processed to the mature form in one step by mitochondrial processing peptidase (MPP), the sequential cleavage by MIP of an octapeptide after initial processing by MPP is a required step for a subgroup of nuclear-encoded precursor proteins destined for the matrix or the inner membrane.</text>
</comment>
<dbReference type="Gene3D" id="1.10.1370.10">
    <property type="entry name" value="Neurolysin, domain 3"/>
    <property type="match status" value="1"/>
</dbReference>
<evidence type="ECO:0000313" key="18">
    <source>
        <dbReference type="EMBL" id="KAK4091316.1"/>
    </source>
</evidence>
<reference evidence="18 19" key="1">
    <citation type="journal article" date="2024" name="Microbiol. Resour. Announc.">
        <title>Genome annotations for the ascomycete fungi Trichoderma harzianum, Trichoderma aggressivum, and Purpureocillium lilacinum.</title>
        <authorList>
            <person name="Beijen E.P.W."/>
            <person name="Ohm R.A."/>
        </authorList>
    </citation>
    <scope>NUCLEOTIDE SEQUENCE [LARGE SCALE GENOMIC DNA]</scope>
    <source>
        <strain evidence="18 19">CBS 150709</strain>
    </source>
</reference>
<evidence type="ECO:0000256" key="16">
    <source>
        <dbReference type="SAM" id="MobiDB-lite"/>
    </source>
</evidence>
<evidence type="ECO:0000259" key="17">
    <source>
        <dbReference type="Pfam" id="PF01432"/>
    </source>
</evidence>
<comment type="similarity">
    <text evidence="3 15">Belongs to the peptidase M3 family.</text>
</comment>
<evidence type="ECO:0000256" key="9">
    <source>
        <dbReference type="ARBA" id="ARBA00022833"/>
    </source>
</evidence>
<dbReference type="PANTHER" id="PTHR11804:SF79">
    <property type="entry name" value="MITOCHONDRIAL INTERMEDIATE PEPTIDASE"/>
    <property type="match status" value="1"/>
</dbReference>
<dbReference type="Pfam" id="PF01432">
    <property type="entry name" value="Peptidase_M3"/>
    <property type="match status" value="1"/>
</dbReference>
<keyword evidence="10" id="KW-0809">Transit peptide</keyword>
<evidence type="ECO:0000256" key="3">
    <source>
        <dbReference type="ARBA" id="ARBA00006040"/>
    </source>
</evidence>
<dbReference type="EMBL" id="JAWRVI010000012">
    <property type="protein sequence ID" value="KAK4091316.1"/>
    <property type="molecule type" value="Genomic_DNA"/>
</dbReference>
<dbReference type="InterPro" id="IPR033851">
    <property type="entry name" value="M3A_MIP"/>
</dbReference>
<dbReference type="PANTHER" id="PTHR11804">
    <property type="entry name" value="PROTEASE M3 THIMET OLIGOPEPTIDASE-RELATED"/>
    <property type="match status" value="1"/>
</dbReference>
<feature type="compositionally biased region" description="Basic and acidic residues" evidence="16">
    <location>
        <begin position="1"/>
        <end position="12"/>
    </location>
</feature>